<dbReference type="OrthoDB" id="4189543at2759"/>
<organism evidence="1 2">
    <name type="scientific">Blastomyces percursus</name>
    <dbReference type="NCBI Taxonomy" id="1658174"/>
    <lineage>
        <taxon>Eukaryota</taxon>
        <taxon>Fungi</taxon>
        <taxon>Dikarya</taxon>
        <taxon>Ascomycota</taxon>
        <taxon>Pezizomycotina</taxon>
        <taxon>Eurotiomycetes</taxon>
        <taxon>Eurotiomycetidae</taxon>
        <taxon>Onygenales</taxon>
        <taxon>Ajellomycetaceae</taxon>
        <taxon>Blastomyces</taxon>
    </lineage>
</organism>
<protein>
    <submittedName>
        <fullName evidence="1">Uncharacterized protein</fullName>
    </submittedName>
</protein>
<dbReference type="AlphaFoldDB" id="A0A1J9QB74"/>
<dbReference type="VEuPathDB" id="FungiDB:ACJ73_02840"/>
<dbReference type="STRING" id="1658174.A0A1J9QB74"/>
<proteinExistence type="predicted"/>
<name>A0A1J9QB74_9EURO</name>
<sequence length="131" mass="15584">MRKKITREMREQRAREANFDLDKSKLSGERVLRSLEPCVERGYNDMWEVWEEYCETSQNCDIFDEQTKKHFIIFLGKITKGMQSLKDPRPKPSSICQRWKRFTANWARKKGEQLPHNVTHSGRMVEGPSHL</sequence>
<dbReference type="EMBL" id="LGTZ01000319">
    <property type="protein sequence ID" value="OJD25793.1"/>
    <property type="molecule type" value="Genomic_DNA"/>
</dbReference>
<keyword evidence="2" id="KW-1185">Reference proteome</keyword>
<dbReference type="Proteomes" id="UP000242791">
    <property type="component" value="Unassembled WGS sequence"/>
</dbReference>
<reference evidence="1 2" key="1">
    <citation type="submission" date="2015-08" db="EMBL/GenBank/DDBJ databases">
        <title>Emmonsia species relationships and genome sequence.</title>
        <authorList>
            <person name="Cuomo C.A."/>
            <person name="Schwartz I.S."/>
            <person name="Kenyon C."/>
            <person name="De Hoog G.S."/>
            <person name="Govender N.P."/>
            <person name="Botha A."/>
            <person name="Moreno L."/>
            <person name="De Vries M."/>
            <person name="Munoz J.F."/>
            <person name="Stielow J.B."/>
        </authorList>
    </citation>
    <scope>NUCLEOTIDE SEQUENCE [LARGE SCALE GENOMIC DNA]</scope>
    <source>
        <strain evidence="1 2">EI222</strain>
    </source>
</reference>
<evidence type="ECO:0000313" key="1">
    <source>
        <dbReference type="EMBL" id="OJD25793.1"/>
    </source>
</evidence>
<evidence type="ECO:0000313" key="2">
    <source>
        <dbReference type="Proteomes" id="UP000242791"/>
    </source>
</evidence>
<gene>
    <name evidence="1" type="ORF">ACJ73_02840</name>
</gene>
<comment type="caution">
    <text evidence="1">The sequence shown here is derived from an EMBL/GenBank/DDBJ whole genome shotgun (WGS) entry which is preliminary data.</text>
</comment>
<accession>A0A1J9QB74</accession>